<dbReference type="Gene3D" id="3.40.50.300">
    <property type="entry name" value="P-loop containing nucleotide triphosphate hydrolases"/>
    <property type="match status" value="1"/>
</dbReference>
<dbReference type="Pfam" id="PF20441">
    <property type="entry name" value="TerL_nuclease"/>
    <property type="match status" value="1"/>
</dbReference>
<organism evidence="3 4">
    <name type="scientific">Schaedlerella arabinosiphila</name>
    <dbReference type="NCBI Taxonomy" id="2044587"/>
    <lineage>
        <taxon>Bacteria</taxon>
        <taxon>Bacillati</taxon>
        <taxon>Bacillota</taxon>
        <taxon>Clostridia</taxon>
        <taxon>Lachnospirales</taxon>
        <taxon>Lachnospiraceae</taxon>
        <taxon>Schaedlerella</taxon>
    </lineage>
</organism>
<reference evidence="3 4" key="1">
    <citation type="submission" date="2019-07" db="EMBL/GenBank/DDBJ databases">
        <title>Draft genome sequences of 15 bacterial species constituting the stable defined intestinal microbiota of the GM15 gnotobiotic mouse model.</title>
        <authorList>
            <person name="Elie C."/>
            <person name="Mathieu A."/>
            <person name="Saliou A."/>
            <person name="Darnaud M."/>
            <person name="Leulier F."/>
            <person name="Tamellini A."/>
        </authorList>
    </citation>
    <scope>NUCLEOTIDE SEQUENCE [LARGE SCALE GENOMIC DNA]</scope>
    <source>
        <strain evidence="4">ASF 502</strain>
    </source>
</reference>
<dbReference type="PANTHER" id="PTHR41287">
    <property type="match status" value="1"/>
</dbReference>
<accession>A0A9X5C875</accession>
<dbReference type="Proteomes" id="UP000474104">
    <property type="component" value="Unassembled WGS sequence"/>
</dbReference>
<dbReference type="EMBL" id="VIRB01000085">
    <property type="protein sequence ID" value="NDO69869.1"/>
    <property type="molecule type" value="Genomic_DNA"/>
</dbReference>
<dbReference type="AlphaFoldDB" id="A0A9X5C875"/>
<protein>
    <submittedName>
        <fullName evidence="3">Terminase large subunit</fullName>
    </submittedName>
</protein>
<proteinExistence type="predicted"/>
<feature type="domain" description="Terminase large subunit-like ATPase" evidence="1">
    <location>
        <begin position="80"/>
        <end position="252"/>
    </location>
</feature>
<feature type="domain" description="Terminase large subunit-like endonuclease" evidence="2">
    <location>
        <begin position="279"/>
        <end position="564"/>
    </location>
</feature>
<evidence type="ECO:0000259" key="2">
    <source>
        <dbReference type="Pfam" id="PF20441"/>
    </source>
</evidence>
<dbReference type="RefSeq" id="WP_162205719.1">
    <property type="nucleotide sequence ID" value="NZ_VIRB01000085.1"/>
</dbReference>
<sequence length="583" mass="67452">MEVYENIKQYAQKCIAGEIISCKKHKWACQRFLDDADRFETDQESPYCWSEESAQNIINWFKLLRHSKGILAGKPIELTEWQQFRICQLYGWKRKKDGRRRFKKTFTEVARKNAKSQEEAGIALYEISVISTKNKEVCEMYTAGVKRDQSKIVFNEAGLMMRNSPLRGKFNVTRDSITHIRSGSFIKPLSKEDGKSGDGTNPAGLVLDEFHQHPTTEFYDLGLGANTKEPLLMIITTAGMDLTYPCYVTEYTYCSKILDPDSDVENEEYLVDICEIDPEDYEDISRLDDESLWEKANPIRMTYEEGKEKIRGEYKIAKEIPEHMTAFLTKCLNVWVQAKEKGYMDMAKWKACEVKEIPIDTRGMSVYVGFDMSAKTDLTSIAFIIPYKSGEFDAEGKEIVKYIVYSHSFIPNREKLMERKAKDKVDYDAWERMGFLTVTNTPIVDQSAVMKYVLETCEKNEWKIECLCFDPANAAKLMMDLSDEGYTVEEVFQSHKSLNESTQGFREQVYCRNILYTYNPLLNYYMSNAVIRQNQGLIKIDKDATTKRIDPVDAILCAFKLAMYHTFGSDFLDSIDAFLESEW</sequence>
<dbReference type="InterPro" id="IPR046462">
    <property type="entry name" value="TerL_nuclease"/>
</dbReference>
<evidence type="ECO:0000259" key="1">
    <source>
        <dbReference type="Pfam" id="PF03354"/>
    </source>
</evidence>
<evidence type="ECO:0000313" key="4">
    <source>
        <dbReference type="Proteomes" id="UP000474104"/>
    </source>
</evidence>
<name>A0A9X5C875_9FIRM</name>
<comment type="caution">
    <text evidence="3">The sequence shown here is derived from an EMBL/GenBank/DDBJ whole genome shotgun (WGS) entry which is preliminary data.</text>
</comment>
<dbReference type="PANTHER" id="PTHR41287:SF1">
    <property type="entry name" value="PROTEIN YMFN"/>
    <property type="match status" value="1"/>
</dbReference>
<evidence type="ECO:0000313" key="3">
    <source>
        <dbReference type="EMBL" id="NDO69869.1"/>
    </source>
</evidence>
<dbReference type="GO" id="GO:0004519">
    <property type="term" value="F:endonuclease activity"/>
    <property type="evidence" value="ECO:0007669"/>
    <property type="project" value="InterPro"/>
</dbReference>
<dbReference type="InterPro" id="IPR027417">
    <property type="entry name" value="P-loop_NTPase"/>
</dbReference>
<dbReference type="Pfam" id="PF03354">
    <property type="entry name" value="TerL_ATPase"/>
    <property type="match status" value="1"/>
</dbReference>
<dbReference type="InterPro" id="IPR005021">
    <property type="entry name" value="Terminase_largesu-like"/>
</dbReference>
<gene>
    <name evidence="3" type="ORF">FMM80_14780</name>
</gene>
<dbReference type="InterPro" id="IPR046461">
    <property type="entry name" value="TerL_ATPase"/>
</dbReference>